<organism evidence="2 3">
    <name type="scientific">Agaribacillus aureus</name>
    <dbReference type="NCBI Taxonomy" id="3051825"/>
    <lineage>
        <taxon>Bacteria</taxon>
        <taxon>Pseudomonadati</taxon>
        <taxon>Bacteroidota</taxon>
        <taxon>Cytophagia</taxon>
        <taxon>Cytophagales</taxon>
        <taxon>Splendidivirgaceae</taxon>
        <taxon>Agaribacillus</taxon>
    </lineage>
</organism>
<feature type="transmembrane region" description="Helical" evidence="1">
    <location>
        <begin position="298"/>
        <end position="319"/>
    </location>
</feature>
<dbReference type="InterPro" id="IPR043745">
    <property type="entry name" value="DUF5690"/>
</dbReference>
<dbReference type="Proteomes" id="UP001172083">
    <property type="component" value="Unassembled WGS sequence"/>
</dbReference>
<reference evidence="2" key="1">
    <citation type="submission" date="2023-06" db="EMBL/GenBank/DDBJ databases">
        <title>Genomic of Agaribacillus aureum.</title>
        <authorList>
            <person name="Wang G."/>
        </authorList>
    </citation>
    <scope>NUCLEOTIDE SEQUENCE</scope>
    <source>
        <strain evidence="2">BMA12</strain>
    </source>
</reference>
<name>A0ABT8LG73_9BACT</name>
<evidence type="ECO:0000313" key="2">
    <source>
        <dbReference type="EMBL" id="MDN5216011.1"/>
    </source>
</evidence>
<evidence type="ECO:0000256" key="1">
    <source>
        <dbReference type="SAM" id="Phobius"/>
    </source>
</evidence>
<dbReference type="RefSeq" id="WP_346761345.1">
    <property type="nucleotide sequence ID" value="NZ_JAUJEB010000007.1"/>
</dbReference>
<feature type="transmembrane region" description="Helical" evidence="1">
    <location>
        <begin position="325"/>
        <end position="345"/>
    </location>
</feature>
<feature type="transmembrane region" description="Helical" evidence="1">
    <location>
        <begin position="113"/>
        <end position="132"/>
    </location>
</feature>
<feature type="transmembrane region" description="Helical" evidence="1">
    <location>
        <begin position="18"/>
        <end position="35"/>
    </location>
</feature>
<feature type="transmembrane region" description="Helical" evidence="1">
    <location>
        <begin position="55"/>
        <end position="73"/>
    </location>
</feature>
<protein>
    <submittedName>
        <fullName evidence="2">DUF5690 family protein</fullName>
    </submittedName>
</protein>
<feature type="transmembrane region" description="Helical" evidence="1">
    <location>
        <begin position="227"/>
        <end position="245"/>
    </location>
</feature>
<proteinExistence type="predicted"/>
<feature type="transmembrane region" description="Helical" evidence="1">
    <location>
        <begin position="357"/>
        <end position="378"/>
    </location>
</feature>
<sequence length="428" mass="48400">MKNLISLINGVRITRNDLFLMSAAFITYTGMYAVRKSFLAGQFTGEAINGFDFKTILVVSQVVGYMLSKFIGIKVVSECPANRRSLLLVGLVSFGLLMLLAFAYLPFHLKPLALFFNGLPLGIIFGLVLSYLEGRRNTELLAATLSATFVFSTGFIKTTGLLLMQDYGISEFMMPFVTGLIFFPPFLLSVWLLRRCKPPTVDDIALRTERIPMRADQRKDFLKKHGLTFGVLVIIYILLTTVRDFRDNFMVEFWSELNFSDQPEVITLTEIPIAMVVLVIAALGILIRSNRIAFKWGLYATVLGAILLLLSTFLFEIGLLSPINWMIWSGMGIYLPYILFHCVLFERFIALLRYMGTIGFLFYVADAFGYLVSVGVLISKEAFDYQHSWLTFFSKLNIYAALSIIAMTIAILILSHYEQKKIVAKTNF</sequence>
<keyword evidence="1" id="KW-1133">Transmembrane helix</keyword>
<dbReference type="EMBL" id="JAUJEB010000007">
    <property type="protein sequence ID" value="MDN5216011.1"/>
    <property type="molecule type" value="Genomic_DNA"/>
</dbReference>
<evidence type="ECO:0000313" key="3">
    <source>
        <dbReference type="Proteomes" id="UP001172083"/>
    </source>
</evidence>
<comment type="caution">
    <text evidence="2">The sequence shown here is derived from an EMBL/GenBank/DDBJ whole genome shotgun (WGS) entry which is preliminary data.</text>
</comment>
<dbReference type="Pfam" id="PF18943">
    <property type="entry name" value="DUF5690"/>
    <property type="match status" value="1"/>
</dbReference>
<feature type="transmembrane region" description="Helical" evidence="1">
    <location>
        <begin position="172"/>
        <end position="193"/>
    </location>
</feature>
<feature type="transmembrane region" description="Helical" evidence="1">
    <location>
        <begin position="265"/>
        <end position="286"/>
    </location>
</feature>
<feature type="transmembrane region" description="Helical" evidence="1">
    <location>
        <begin position="398"/>
        <end position="417"/>
    </location>
</feature>
<dbReference type="InterPro" id="IPR036259">
    <property type="entry name" value="MFS_trans_sf"/>
</dbReference>
<keyword evidence="3" id="KW-1185">Reference proteome</keyword>
<gene>
    <name evidence="2" type="ORF">QQ020_28290</name>
</gene>
<accession>A0ABT8LG73</accession>
<keyword evidence="1" id="KW-0812">Transmembrane</keyword>
<dbReference type="SUPFAM" id="SSF103473">
    <property type="entry name" value="MFS general substrate transporter"/>
    <property type="match status" value="1"/>
</dbReference>
<keyword evidence="1" id="KW-0472">Membrane</keyword>
<feature type="transmembrane region" description="Helical" evidence="1">
    <location>
        <begin position="139"/>
        <end position="160"/>
    </location>
</feature>
<feature type="transmembrane region" description="Helical" evidence="1">
    <location>
        <begin position="85"/>
        <end position="107"/>
    </location>
</feature>